<dbReference type="AlphaFoldDB" id="A0A653BTC3"/>
<protein>
    <submittedName>
        <fullName evidence="1">Uncharacterized protein</fullName>
    </submittedName>
</protein>
<evidence type="ECO:0000313" key="1">
    <source>
        <dbReference type="EMBL" id="VEN38561.1"/>
    </source>
</evidence>
<sequence length="70" mass="8309">MENENRKLDKNELDLHIQVVESQVTEEEIIDKIIDSGRIEDAFYVCNVSDIVEKHKHWEHVLPRVQPHYG</sequence>
<dbReference type="InterPro" id="IPR009006">
    <property type="entry name" value="Ala_racemase/Decarboxylase_C"/>
</dbReference>
<dbReference type="Gene3D" id="3.20.20.10">
    <property type="entry name" value="Alanine racemase"/>
    <property type="match status" value="1"/>
</dbReference>
<dbReference type="GO" id="GO:0006596">
    <property type="term" value="P:polyamine biosynthetic process"/>
    <property type="evidence" value="ECO:0007669"/>
    <property type="project" value="InterPro"/>
</dbReference>
<dbReference type="Proteomes" id="UP000410492">
    <property type="component" value="Unassembled WGS sequence"/>
</dbReference>
<dbReference type="GO" id="GO:0003824">
    <property type="term" value="F:catalytic activity"/>
    <property type="evidence" value="ECO:0007669"/>
    <property type="project" value="InterPro"/>
</dbReference>
<reference evidence="1 2" key="1">
    <citation type="submission" date="2019-01" db="EMBL/GenBank/DDBJ databases">
        <authorList>
            <person name="Sayadi A."/>
        </authorList>
    </citation>
    <scope>NUCLEOTIDE SEQUENCE [LARGE SCALE GENOMIC DNA]</scope>
</reference>
<proteinExistence type="predicted"/>
<keyword evidence="2" id="KW-1185">Reference proteome</keyword>
<name>A0A653BTC3_CALMS</name>
<dbReference type="Gene3D" id="2.40.37.10">
    <property type="entry name" value="Lyase, Ornithine Decarboxylase, Chain A, domain 1"/>
    <property type="match status" value="1"/>
</dbReference>
<dbReference type="PRINTS" id="PR01182">
    <property type="entry name" value="ORNDCRBXLASE"/>
</dbReference>
<dbReference type="EMBL" id="CAACVG010004651">
    <property type="protein sequence ID" value="VEN38561.1"/>
    <property type="molecule type" value="Genomic_DNA"/>
</dbReference>
<evidence type="ECO:0000313" key="2">
    <source>
        <dbReference type="Proteomes" id="UP000410492"/>
    </source>
</evidence>
<dbReference type="OrthoDB" id="5034579at2759"/>
<dbReference type="InterPro" id="IPR029066">
    <property type="entry name" value="PLP-binding_barrel"/>
</dbReference>
<feature type="non-terminal residue" evidence="1">
    <location>
        <position position="70"/>
    </location>
</feature>
<accession>A0A653BTC3</accession>
<gene>
    <name evidence="1" type="ORF">CALMAC_LOCUS3414</name>
</gene>
<organism evidence="1 2">
    <name type="scientific">Callosobruchus maculatus</name>
    <name type="common">Southern cowpea weevil</name>
    <name type="synonym">Pulse bruchid</name>
    <dbReference type="NCBI Taxonomy" id="64391"/>
    <lineage>
        <taxon>Eukaryota</taxon>
        <taxon>Metazoa</taxon>
        <taxon>Ecdysozoa</taxon>
        <taxon>Arthropoda</taxon>
        <taxon>Hexapoda</taxon>
        <taxon>Insecta</taxon>
        <taxon>Pterygota</taxon>
        <taxon>Neoptera</taxon>
        <taxon>Endopterygota</taxon>
        <taxon>Coleoptera</taxon>
        <taxon>Polyphaga</taxon>
        <taxon>Cucujiformia</taxon>
        <taxon>Chrysomeloidea</taxon>
        <taxon>Chrysomelidae</taxon>
        <taxon>Bruchinae</taxon>
        <taxon>Bruchini</taxon>
        <taxon>Callosobruchus</taxon>
    </lineage>
</organism>
<dbReference type="InterPro" id="IPR002433">
    <property type="entry name" value="Orn_de-COase"/>
</dbReference>